<sequence length="164" mass="18214">MPTPESQNFVYCHVLLRACNLLTSFAFLIILNNAVLSSGDVTKANYNYENQFIPNQQSNLTVQPKITSTCVNLIGYKWVLYGKPAKCYITDAQGPCPFGFILAPLENNSMKGSCIHGSIVRKRVQRAVHCVTCQVTANTCKSNENWSSILKKCIIKPIEIKGIP</sequence>
<protein>
    <recommendedName>
        <fullName evidence="3">Secreted protein</fullName>
    </recommendedName>
</protein>
<evidence type="ECO:0000313" key="1">
    <source>
        <dbReference type="EMBL" id="CAL8137773.1"/>
    </source>
</evidence>
<reference evidence="1 2" key="1">
    <citation type="submission" date="2024-08" db="EMBL/GenBank/DDBJ databases">
        <authorList>
            <person name="Cucini C."/>
            <person name="Frati F."/>
        </authorList>
    </citation>
    <scope>NUCLEOTIDE SEQUENCE [LARGE SCALE GENOMIC DNA]</scope>
</reference>
<dbReference type="EMBL" id="CAXLJM020000119">
    <property type="protein sequence ID" value="CAL8137773.1"/>
    <property type="molecule type" value="Genomic_DNA"/>
</dbReference>
<evidence type="ECO:0008006" key="3">
    <source>
        <dbReference type="Google" id="ProtNLM"/>
    </source>
</evidence>
<keyword evidence="2" id="KW-1185">Reference proteome</keyword>
<dbReference type="Proteomes" id="UP001642540">
    <property type="component" value="Unassembled WGS sequence"/>
</dbReference>
<proteinExistence type="predicted"/>
<comment type="caution">
    <text evidence="1">The sequence shown here is derived from an EMBL/GenBank/DDBJ whole genome shotgun (WGS) entry which is preliminary data.</text>
</comment>
<evidence type="ECO:0000313" key="2">
    <source>
        <dbReference type="Proteomes" id="UP001642540"/>
    </source>
</evidence>
<name>A0ABP1RWQ9_9HEXA</name>
<organism evidence="1 2">
    <name type="scientific">Orchesella dallaii</name>
    <dbReference type="NCBI Taxonomy" id="48710"/>
    <lineage>
        <taxon>Eukaryota</taxon>
        <taxon>Metazoa</taxon>
        <taxon>Ecdysozoa</taxon>
        <taxon>Arthropoda</taxon>
        <taxon>Hexapoda</taxon>
        <taxon>Collembola</taxon>
        <taxon>Entomobryomorpha</taxon>
        <taxon>Entomobryoidea</taxon>
        <taxon>Orchesellidae</taxon>
        <taxon>Orchesellinae</taxon>
        <taxon>Orchesella</taxon>
    </lineage>
</organism>
<gene>
    <name evidence="1" type="ORF">ODALV1_LOCUS27076</name>
</gene>
<accession>A0ABP1RWQ9</accession>